<evidence type="ECO:0000256" key="10">
    <source>
        <dbReference type="ARBA" id="ARBA00034269"/>
    </source>
</evidence>
<dbReference type="GO" id="GO:0015095">
    <property type="term" value="F:magnesium ion transmembrane transporter activity"/>
    <property type="evidence" value="ECO:0007669"/>
    <property type="project" value="TreeGrafter"/>
</dbReference>
<dbReference type="InterPro" id="IPR045863">
    <property type="entry name" value="CorA_TM1_TM2"/>
</dbReference>
<reference evidence="13" key="1">
    <citation type="submission" date="2022-10" db="EMBL/GenBank/DDBJ databases">
        <title>Two novel species of Flavobacterium.</title>
        <authorList>
            <person name="Liu Q."/>
            <person name="Xin Y.-H."/>
        </authorList>
    </citation>
    <scope>NUCLEOTIDE SEQUENCE</scope>
    <source>
        <strain evidence="13">LS1R49</strain>
    </source>
</reference>
<comment type="function">
    <text evidence="11">Mediates influx of magnesium ions. Alternates between open and closed states. Activated by low cytoplasmic Mg(2+) levels. Inactive when cytoplasmic Mg(2+) levels are high.</text>
</comment>
<dbReference type="GO" id="GO:0005886">
    <property type="term" value="C:plasma membrane"/>
    <property type="evidence" value="ECO:0007669"/>
    <property type="project" value="UniProtKB-SubCell"/>
</dbReference>
<dbReference type="FunFam" id="1.20.58.340:FF:000004">
    <property type="entry name" value="Magnesium transport protein CorA"/>
    <property type="match status" value="1"/>
</dbReference>
<evidence type="ECO:0000256" key="12">
    <source>
        <dbReference type="SAM" id="Phobius"/>
    </source>
</evidence>
<evidence type="ECO:0000256" key="11">
    <source>
        <dbReference type="ARBA" id="ARBA00045497"/>
    </source>
</evidence>
<comment type="subcellular location">
    <subcellularLocation>
        <location evidence="1">Cell membrane</location>
        <topology evidence="1">Multi-pass membrane protein</topology>
    </subcellularLocation>
</comment>
<evidence type="ECO:0000256" key="7">
    <source>
        <dbReference type="ARBA" id="ARBA00022989"/>
    </source>
</evidence>
<evidence type="ECO:0000256" key="2">
    <source>
        <dbReference type="ARBA" id="ARBA00009765"/>
    </source>
</evidence>
<keyword evidence="5 12" id="KW-0812">Transmembrane</keyword>
<dbReference type="Gene3D" id="1.20.58.340">
    <property type="entry name" value="Magnesium transport protein CorA, transmembrane region"/>
    <property type="match status" value="2"/>
</dbReference>
<evidence type="ECO:0000313" key="13">
    <source>
        <dbReference type="EMBL" id="MCV9928010.1"/>
    </source>
</evidence>
<dbReference type="SUPFAM" id="SSF144083">
    <property type="entry name" value="Magnesium transport protein CorA, transmembrane region"/>
    <property type="match status" value="1"/>
</dbReference>
<dbReference type="GO" id="GO:0050897">
    <property type="term" value="F:cobalt ion binding"/>
    <property type="evidence" value="ECO:0007669"/>
    <property type="project" value="TreeGrafter"/>
</dbReference>
<dbReference type="InterPro" id="IPR002523">
    <property type="entry name" value="MgTranspt_CorA/ZnTranspt_ZntB"/>
</dbReference>
<keyword evidence="8" id="KW-0406">Ion transport</keyword>
<dbReference type="RefSeq" id="WP_264206139.1">
    <property type="nucleotide sequence ID" value="NZ_JAOZEW010000009.1"/>
</dbReference>
<evidence type="ECO:0008006" key="15">
    <source>
        <dbReference type="Google" id="ProtNLM"/>
    </source>
</evidence>
<evidence type="ECO:0000256" key="5">
    <source>
        <dbReference type="ARBA" id="ARBA00022692"/>
    </source>
</evidence>
<dbReference type="EMBL" id="JAOZEW010000009">
    <property type="protein sequence ID" value="MCV9928010.1"/>
    <property type="molecule type" value="Genomic_DNA"/>
</dbReference>
<keyword evidence="6" id="KW-0460">Magnesium</keyword>
<comment type="caution">
    <text evidence="13">The sequence shown here is derived from an EMBL/GenBank/DDBJ whole genome shotgun (WGS) entry which is preliminary data.</text>
</comment>
<comment type="similarity">
    <text evidence="2">Belongs to the CorA metal ion transporter (MIT) (TC 1.A.35) family.</text>
</comment>
<evidence type="ECO:0000256" key="3">
    <source>
        <dbReference type="ARBA" id="ARBA00022448"/>
    </source>
</evidence>
<keyword evidence="3" id="KW-0813">Transport</keyword>
<keyword evidence="4" id="KW-1003">Cell membrane</keyword>
<accession>A0A9X2ZCG5</accession>
<dbReference type="SUPFAM" id="SSF143865">
    <property type="entry name" value="CorA soluble domain-like"/>
    <property type="match status" value="1"/>
</dbReference>
<keyword evidence="9 12" id="KW-0472">Membrane</keyword>
<sequence length="297" mass="35152">MTRNISEKSFETFHWLDIKGPSELQLEEIALKFNLEVFPVKDSLEHGHLPKLEKIKDYDFIILRAYTANEFDNNSTVEELSNKVAFFYNDKQLITIHRTPFSFLEDIFKSDLKFNSVYELLIHIFKEIIQTYNAPSQWQTDQVDEVEKTIFLKKENKISLEDLYFQKTETRISKKLLVLTQNVINKIHVPDENLSALEDVKDNLVRLILAYEEAMEDAINLMNTFLSVTAQKNNDVVKLLTVFSAFFLPLTFLVGVYGMNFKFMPELEWKYGYLYAILFMFVMCIFIYIWFKKKNIM</sequence>
<feature type="transmembrane region" description="Helical" evidence="12">
    <location>
        <begin position="271"/>
        <end position="291"/>
    </location>
</feature>
<evidence type="ECO:0000313" key="14">
    <source>
        <dbReference type="Proteomes" id="UP001151079"/>
    </source>
</evidence>
<proteinExistence type="inferred from homology"/>
<protein>
    <recommendedName>
        <fullName evidence="15">Magnesium transporter</fullName>
    </recommendedName>
</protein>
<dbReference type="GO" id="GO:0000287">
    <property type="term" value="F:magnesium ion binding"/>
    <property type="evidence" value="ECO:0007669"/>
    <property type="project" value="TreeGrafter"/>
</dbReference>
<name>A0A9X2ZCG5_9FLAO</name>
<evidence type="ECO:0000256" key="6">
    <source>
        <dbReference type="ARBA" id="ARBA00022842"/>
    </source>
</evidence>
<dbReference type="Gene3D" id="3.30.460.20">
    <property type="entry name" value="CorA soluble domain-like"/>
    <property type="match status" value="1"/>
</dbReference>
<keyword evidence="14" id="KW-1185">Reference proteome</keyword>
<gene>
    <name evidence="13" type="ORF">OIU83_10125</name>
</gene>
<feature type="transmembrane region" description="Helical" evidence="12">
    <location>
        <begin position="239"/>
        <end position="259"/>
    </location>
</feature>
<dbReference type="Pfam" id="PF01544">
    <property type="entry name" value="CorA"/>
    <property type="match status" value="1"/>
</dbReference>
<organism evidence="13 14">
    <name type="scientific">Flavobacterium shii</name>
    <dbReference type="NCBI Taxonomy" id="2987687"/>
    <lineage>
        <taxon>Bacteria</taxon>
        <taxon>Pseudomonadati</taxon>
        <taxon>Bacteroidota</taxon>
        <taxon>Flavobacteriia</taxon>
        <taxon>Flavobacteriales</taxon>
        <taxon>Flavobacteriaceae</taxon>
        <taxon>Flavobacterium</taxon>
    </lineage>
</organism>
<dbReference type="AlphaFoldDB" id="A0A9X2ZCG5"/>
<evidence type="ECO:0000256" key="8">
    <source>
        <dbReference type="ARBA" id="ARBA00023065"/>
    </source>
</evidence>
<evidence type="ECO:0000256" key="4">
    <source>
        <dbReference type="ARBA" id="ARBA00022475"/>
    </source>
</evidence>
<dbReference type="Proteomes" id="UP001151079">
    <property type="component" value="Unassembled WGS sequence"/>
</dbReference>
<keyword evidence="7 12" id="KW-1133">Transmembrane helix</keyword>
<dbReference type="GO" id="GO:0015087">
    <property type="term" value="F:cobalt ion transmembrane transporter activity"/>
    <property type="evidence" value="ECO:0007669"/>
    <property type="project" value="TreeGrafter"/>
</dbReference>
<dbReference type="PANTHER" id="PTHR46494:SF1">
    <property type="entry name" value="CORA FAMILY METAL ION TRANSPORTER (EUROFUNG)"/>
    <property type="match status" value="1"/>
</dbReference>
<evidence type="ECO:0000256" key="9">
    <source>
        <dbReference type="ARBA" id="ARBA00023136"/>
    </source>
</evidence>
<dbReference type="PANTHER" id="PTHR46494">
    <property type="entry name" value="CORA FAMILY METAL ION TRANSPORTER (EUROFUNG)"/>
    <property type="match status" value="1"/>
</dbReference>
<comment type="catalytic activity">
    <reaction evidence="10">
        <text>Mg(2+)(in) = Mg(2+)(out)</text>
        <dbReference type="Rhea" id="RHEA:29827"/>
        <dbReference type="ChEBI" id="CHEBI:18420"/>
    </reaction>
</comment>
<evidence type="ECO:0000256" key="1">
    <source>
        <dbReference type="ARBA" id="ARBA00004651"/>
    </source>
</evidence>
<dbReference type="InterPro" id="IPR045861">
    <property type="entry name" value="CorA_cytoplasmic_dom"/>
</dbReference>